<evidence type="ECO:0000313" key="3">
    <source>
        <dbReference type="Proteomes" id="UP000230750"/>
    </source>
</evidence>
<feature type="compositionally biased region" description="Low complexity" evidence="1">
    <location>
        <begin position="670"/>
        <end position="682"/>
    </location>
</feature>
<feature type="compositionally biased region" description="Basic and acidic residues" evidence="1">
    <location>
        <begin position="374"/>
        <end position="384"/>
    </location>
</feature>
<gene>
    <name evidence="2" type="ORF">BSL78_27851</name>
</gene>
<name>A0A2G8JHV2_STIJA</name>
<evidence type="ECO:0000256" key="1">
    <source>
        <dbReference type="SAM" id="MobiDB-lite"/>
    </source>
</evidence>
<feature type="region of interest" description="Disordered" evidence="1">
    <location>
        <begin position="467"/>
        <end position="486"/>
    </location>
</feature>
<evidence type="ECO:0000313" key="2">
    <source>
        <dbReference type="EMBL" id="PIK35323.1"/>
    </source>
</evidence>
<reference evidence="2 3" key="1">
    <citation type="journal article" date="2017" name="PLoS Biol.">
        <title>The sea cucumber genome provides insights into morphological evolution and visceral regeneration.</title>
        <authorList>
            <person name="Zhang X."/>
            <person name="Sun L."/>
            <person name="Yuan J."/>
            <person name="Sun Y."/>
            <person name="Gao Y."/>
            <person name="Zhang L."/>
            <person name="Li S."/>
            <person name="Dai H."/>
            <person name="Hamel J.F."/>
            <person name="Liu C."/>
            <person name="Yu Y."/>
            <person name="Liu S."/>
            <person name="Lin W."/>
            <person name="Guo K."/>
            <person name="Jin S."/>
            <person name="Xu P."/>
            <person name="Storey K.B."/>
            <person name="Huan P."/>
            <person name="Zhang T."/>
            <person name="Zhou Y."/>
            <person name="Zhang J."/>
            <person name="Lin C."/>
            <person name="Li X."/>
            <person name="Xing L."/>
            <person name="Huo D."/>
            <person name="Sun M."/>
            <person name="Wang L."/>
            <person name="Mercier A."/>
            <person name="Li F."/>
            <person name="Yang H."/>
            <person name="Xiang J."/>
        </authorList>
    </citation>
    <scope>NUCLEOTIDE SEQUENCE [LARGE SCALE GENOMIC DNA]</scope>
    <source>
        <strain evidence="2">Shaxun</strain>
        <tissue evidence="2">Muscle</tissue>
    </source>
</reference>
<dbReference type="EMBL" id="MRZV01001928">
    <property type="protein sequence ID" value="PIK35323.1"/>
    <property type="molecule type" value="Genomic_DNA"/>
</dbReference>
<protein>
    <submittedName>
        <fullName evidence="2">Uncharacterized protein</fullName>
    </submittedName>
</protein>
<accession>A0A2G8JHV2</accession>
<proteinExistence type="predicted"/>
<feature type="compositionally biased region" description="Basic and acidic residues" evidence="1">
    <location>
        <begin position="283"/>
        <end position="294"/>
    </location>
</feature>
<feature type="region of interest" description="Disordered" evidence="1">
    <location>
        <begin position="639"/>
        <end position="692"/>
    </location>
</feature>
<feature type="compositionally biased region" description="Low complexity" evidence="1">
    <location>
        <begin position="476"/>
        <end position="486"/>
    </location>
</feature>
<dbReference type="OrthoDB" id="10027994at2759"/>
<feature type="region of interest" description="Disordered" evidence="1">
    <location>
        <begin position="262"/>
        <end position="432"/>
    </location>
</feature>
<feature type="non-terminal residue" evidence="2">
    <location>
        <position position="692"/>
    </location>
</feature>
<feature type="compositionally biased region" description="Basic and acidic residues" evidence="1">
    <location>
        <begin position="683"/>
        <end position="692"/>
    </location>
</feature>
<comment type="caution">
    <text evidence="2">The sequence shown here is derived from an EMBL/GenBank/DDBJ whole genome shotgun (WGS) entry which is preliminary data.</text>
</comment>
<dbReference type="Proteomes" id="UP000230750">
    <property type="component" value="Unassembled WGS sequence"/>
</dbReference>
<feature type="region of interest" description="Disordered" evidence="1">
    <location>
        <begin position="560"/>
        <end position="581"/>
    </location>
</feature>
<sequence>MDSHRLDCVLPRLPTLSPGNVCRKQNGRYFHSGRHRPVSMHALHYGKCPVSSKNNISSSSTLVGGSIDADQYYSIDGKVGCSITRQLRSGSKLQIGRNGELQSETMRVKEWRHPSKKRDTIEDALRNFHQSPIDKTKNEMNKPACLIPLDWSEQVDQPDVKVLGISKPTTPPSRPDLCERHPVVYNKLIHGNAKPKIQIKLDKYCIRHRSRPKRNVDGTESLGQRITMITVDDLTRDQEEDNDAMTMADYQELLKRKLESVPADDGPAVDESGHPNLMQRLSPRVEDGMNREKSLSLSSLGRGSDAASDITVEKPPSPFLMSRDSQILPKERVPTAVPKSNSRTLVRHQRSAPAVAVRRHADTNASTSNPGMRPKSEMTRRTDRYPFSGRSRRVHSSTGGRYNFDQPATPRSAQSPRVKPGQFYRTGVPSINTVPREGEQEYIKISHQIPSPYHPLGHETPSAAMLDERDGEDRSSSPGSMKGSVSSLNVLRGVDENTHHTHEGEDCSCTEDAKRVMSAALSGISLPHEDHSLFISIPTARVSPGGASDIQSELNMMRSSQASVTRRSSLDDDEFDQYSEKDDLSEFDDLVEEEGDLQLEDSNQGNLEMAGSNDVNAEALQLPVNEDVIINREDGLLSEDGILSKKAERSISSPRGDGKRTVTFREDLLEPSAPTTTPLSTPRDSRELFSDS</sequence>
<dbReference type="AlphaFoldDB" id="A0A2G8JHV2"/>
<keyword evidence="3" id="KW-1185">Reference proteome</keyword>
<feature type="compositionally biased region" description="Basic and acidic residues" evidence="1">
    <location>
        <begin position="656"/>
        <end position="668"/>
    </location>
</feature>
<feature type="compositionally biased region" description="Low complexity" evidence="1">
    <location>
        <begin position="295"/>
        <end position="309"/>
    </location>
</feature>
<organism evidence="2 3">
    <name type="scientific">Stichopus japonicus</name>
    <name type="common">Sea cucumber</name>
    <dbReference type="NCBI Taxonomy" id="307972"/>
    <lineage>
        <taxon>Eukaryota</taxon>
        <taxon>Metazoa</taxon>
        <taxon>Echinodermata</taxon>
        <taxon>Eleutherozoa</taxon>
        <taxon>Echinozoa</taxon>
        <taxon>Holothuroidea</taxon>
        <taxon>Aspidochirotacea</taxon>
        <taxon>Aspidochirotida</taxon>
        <taxon>Stichopodidae</taxon>
        <taxon>Apostichopus</taxon>
    </lineage>
</organism>